<keyword evidence="2" id="KW-1185">Reference proteome</keyword>
<organism evidence="1 2">
    <name type="scientific">Alligator mississippiensis</name>
    <name type="common">American alligator</name>
    <dbReference type="NCBI Taxonomy" id="8496"/>
    <lineage>
        <taxon>Eukaryota</taxon>
        <taxon>Metazoa</taxon>
        <taxon>Chordata</taxon>
        <taxon>Craniata</taxon>
        <taxon>Vertebrata</taxon>
        <taxon>Euteleostomi</taxon>
        <taxon>Archelosauria</taxon>
        <taxon>Archosauria</taxon>
        <taxon>Crocodylia</taxon>
        <taxon>Alligatoridae</taxon>
        <taxon>Alligatorinae</taxon>
        <taxon>Alligator</taxon>
    </lineage>
</organism>
<name>A0A151N492_ALLMI</name>
<accession>A0A151N492</accession>
<dbReference type="EMBL" id="AKHW03004073">
    <property type="protein sequence ID" value="KYO31445.1"/>
    <property type="molecule type" value="Genomic_DNA"/>
</dbReference>
<evidence type="ECO:0000313" key="2">
    <source>
        <dbReference type="Proteomes" id="UP000050525"/>
    </source>
</evidence>
<reference evidence="1 2" key="1">
    <citation type="journal article" date="2012" name="Genome Biol.">
        <title>Sequencing three crocodilian genomes to illuminate the evolution of archosaurs and amniotes.</title>
        <authorList>
            <person name="St John J.A."/>
            <person name="Braun E.L."/>
            <person name="Isberg S.R."/>
            <person name="Miles L.G."/>
            <person name="Chong A.Y."/>
            <person name="Gongora J."/>
            <person name="Dalzell P."/>
            <person name="Moran C."/>
            <person name="Bed'hom B."/>
            <person name="Abzhanov A."/>
            <person name="Burgess S.C."/>
            <person name="Cooksey A.M."/>
            <person name="Castoe T.A."/>
            <person name="Crawford N.G."/>
            <person name="Densmore L.D."/>
            <person name="Drew J.C."/>
            <person name="Edwards S.V."/>
            <person name="Faircloth B.C."/>
            <person name="Fujita M.K."/>
            <person name="Greenwold M.J."/>
            <person name="Hoffmann F.G."/>
            <person name="Howard J.M."/>
            <person name="Iguchi T."/>
            <person name="Janes D.E."/>
            <person name="Khan S.Y."/>
            <person name="Kohno S."/>
            <person name="de Koning A.J."/>
            <person name="Lance S.L."/>
            <person name="McCarthy F.M."/>
            <person name="McCormack J.E."/>
            <person name="Merchant M.E."/>
            <person name="Peterson D.G."/>
            <person name="Pollock D.D."/>
            <person name="Pourmand N."/>
            <person name="Raney B.J."/>
            <person name="Roessler K.A."/>
            <person name="Sanford J.R."/>
            <person name="Sawyer R.H."/>
            <person name="Schmidt C.J."/>
            <person name="Triplett E.W."/>
            <person name="Tuberville T.D."/>
            <person name="Venegas-Anaya M."/>
            <person name="Howard J.T."/>
            <person name="Jarvis E.D."/>
            <person name="Guillette L.J.Jr."/>
            <person name="Glenn T.C."/>
            <person name="Green R.E."/>
            <person name="Ray D.A."/>
        </authorList>
    </citation>
    <scope>NUCLEOTIDE SEQUENCE [LARGE SCALE GENOMIC DNA]</scope>
    <source>
        <strain evidence="1">KSC_2009_1</strain>
    </source>
</reference>
<evidence type="ECO:0000313" key="1">
    <source>
        <dbReference type="EMBL" id="KYO31445.1"/>
    </source>
</evidence>
<sequence>MSFPLPESVVLYWHHPLSGLQEFIRCGLCRLCLIIHEFSMDSTGAGTAAPGSRIYMFDSRTRLSTIVRENVS</sequence>
<dbReference type="AlphaFoldDB" id="A0A151N492"/>
<proteinExistence type="predicted"/>
<comment type="caution">
    <text evidence="1">The sequence shown here is derived from an EMBL/GenBank/DDBJ whole genome shotgun (WGS) entry which is preliminary data.</text>
</comment>
<gene>
    <name evidence="1" type="ORF">Y1Q_0006032</name>
</gene>
<protein>
    <submittedName>
        <fullName evidence="1">Uncharacterized protein</fullName>
    </submittedName>
</protein>
<dbReference type="Proteomes" id="UP000050525">
    <property type="component" value="Unassembled WGS sequence"/>
</dbReference>